<dbReference type="EMBL" id="PDCK01000043">
    <property type="protein sequence ID" value="PRQ35258.1"/>
    <property type="molecule type" value="Genomic_DNA"/>
</dbReference>
<gene>
    <name evidence="1" type="ORF">RchiOBHm_Chr5g0078041</name>
</gene>
<protein>
    <submittedName>
        <fullName evidence="1">Uncharacterized protein</fullName>
    </submittedName>
</protein>
<organism evidence="1 2">
    <name type="scientific">Rosa chinensis</name>
    <name type="common">China rose</name>
    <dbReference type="NCBI Taxonomy" id="74649"/>
    <lineage>
        <taxon>Eukaryota</taxon>
        <taxon>Viridiplantae</taxon>
        <taxon>Streptophyta</taxon>
        <taxon>Embryophyta</taxon>
        <taxon>Tracheophyta</taxon>
        <taxon>Spermatophyta</taxon>
        <taxon>Magnoliopsida</taxon>
        <taxon>eudicotyledons</taxon>
        <taxon>Gunneridae</taxon>
        <taxon>Pentapetalae</taxon>
        <taxon>rosids</taxon>
        <taxon>fabids</taxon>
        <taxon>Rosales</taxon>
        <taxon>Rosaceae</taxon>
        <taxon>Rosoideae</taxon>
        <taxon>Rosoideae incertae sedis</taxon>
        <taxon>Rosa</taxon>
    </lineage>
</organism>
<dbReference type="Gramene" id="PRQ35258">
    <property type="protein sequence ID" value="PRQ35258"/>
    <property type="gene ID" value="RchiOBHm_Chr5g0078041"/>
</dbReference>
<evidence type="ECO:0000313" key="2">
    <source>
        <dbReference type="Proteomes" id="UP000238479"/>
    </source>
</evidence>
<dbReference type="AlphaFoldDB" id="A0A2P6QM65"/>
<proteinExistence type="predicted"/>
<comment type="caution">
    <text evidence="1">The sequence shown here is derived from an EMBL/GenBank/DDBJ whole genome shotgun (WGS) entry which is preliminary data.</text>
</comment>
<name>A0A2P6QM65_ROSCH</name>
<keyword evidence="2" id="KW-1185">Reference proteome</keyword>
<reference evidence="1 2" key="1">
    <citation type="journal article" date="2018" name="Nat. Genet.">
        <title>The Rosa genome provides new insights in the design of modern roses.</title>
        <authorList>
            <person name="Bendahmane M."/>
        </authorList>
    </citation>
    <scope>NUCLEOTIDE SEQUENCE [LARGE SCALE GENOMIC DNA]</scope>
    <source>
        <strain evidence="2">cv. Old Blush</strain>
    </source>
</reference>
<accession>A0A2P6QM65</accession>
<sequence>MSRREGGSQKMAVMITGGLGVQTFPGAQSITVPFFSPFFGSRSIFDVVPESKSWRESAGSGFCHRDVMSEWYWWVEEPCRQGS</sequence>
<dbReference type="Proteomes" id="UP000238479">
    <property type="component" value="Chromosome 5"/>
</dbReference>
<evidence type="ECO:0000313" key="1">
    <source>
        <dbReference type="EMBL" id="PRQ35258.1"/>
    </source>
</evidence>